<protein>
    <submittedName>
        <fullName evidence="1">PaREP1 family protein</fullName>
    </submittedName>
</protein>
<keyword evidence="2" id="KW-1185">Reference proteome</keyword>
<reference evidence="1 2" key="1">
    <citation type="journal article" date="2011" name="J. Bacteriol.">
        <title>Complete genome sequence of 'Vulcanisaeta moutnovskia' strain 768-28, a novel member of the hyperthermophilic crenarchaeal genus vulcanisaeta.</title>
        <authorList>
            <person name="Gumerov V.M."/>
            <person name="Mardanov A.V."/>
            <person name="Beletsky A.V."/>
            <person name="Prokofeva M.I."/>
            <person name="Bonch-Osmolovskaya E.A."/>
            <person name="Ravin N.V."/>
            <person name="Skryabin K.G."/>
        </authorList>
    </citation>
    <scope>NUCLEOTIDE SEQUENCE [LARGE SCALE GENOMIC DNA]</scope>
    <source>
        <strain evidence="1 2">768-28</strain>
    </source>
</reference>
<sequence length="177" mass="20238">MEVGYLDYRKDPRTYVYAKVLDGLVEAKLALEMLIRGLIQNASAKAFMSVKSIVSALIVKNLGKIIEGLDERRRAWYEDVGYSAPTTGLIGISKDLKRVGIDVEAVVRAALSLHRFSYNGFDPNLVDYMDVNEVKDDVIEIVNWVLTIKEFFKEDWNDRLERELSELMNILSKFKAQ</sequence>
<dbReference type="STRING" id="985053.VMUT_1922"/>
<accession>F0QVU9</accession>
<dbReference type="eggNOG" id="arCOG03712">
    <property type="taxonomic scope" value="Archaea"/>
</dbReference>
<evidence type="ECO:0000313" key="1">
    <source>
        <dbReference type="EMBL" id="ADY02123.1"/>
    </source>
</evidence>
<dbReference type="InterPro" id="IPR010268">
    <property type="entry name" value="PaREP1"/>
</dbReference>
<dbReference type="HOGENOM" id="CLU_118419_0_0_2"/>
<dbReference type="AlphaFoldDB" id="F0QVU9"/>
<evidence type="ECO:0000313" key="2">
    <source>
        <dbReference type="Proteomes" id="UP000007485"/>
    </source>
</evidence>
<dbReference type="OrthoDB" id="41609at2157"/>
<dbReference type="RefSeq" id="WP_013605285.1">
    <property type="nucleotide sequence ID" value="NC_015151.1"/>
</dbReference>
<proteinExistence type="predicted"/>
<organism evidence="1 2">
    <name type="scientific">Vulcanisaeta moutnovskia (strain 768-28)</name>
    <dbReference type="NCBI Taxonomy" id="985053"/>
    <lineage>
        <taxon>Archaea</taxon>
        <taxon>Thermoproteota</taxon>
        <taxon>Thermoprotei</taxon>
        <taxon>Thermoproteales</taxon>
        <taxon>Thermoproteaceae</taxon>
        <taxon>Vulcanisaeta</taxon>
    </lineage>
</organism>
<dbReference type="KEGG" id="vmo:VMUT_1922"/>
<dbReference type="Proteomes" id="UP000007485">
    <property type="component" value="Chromosome"/>
</dbReference>
<dbReference type="GeneID" id="10289574"/>
<dbReference type="EMBL" id="CP002529">
    <property type="protein sequence ID" value="ADY02123.1"/>
    <property type="molecule type" value="Genomic_DNA"/>
</dbReference>
<gene>
    <name evidence="1" type="ordered locus">VMUT_1922</name>
</gene>
<name>F0QVU9_VULM7</name>
<dbReference type="Pfam" id="PF05942">
    <property type="entry name" value="PaREP1"/>
    <property type="match status" value="1"/>
</dbReference>